<dbReference type="NCBIfam" id="TIGR01554">
    <property type="entry name" value="major_cap_HK97"/>
    <property type="match status" value="1"/>
</dbReference>
<dbReference type="SUPFAM" id="SSF56563">
    <property type="entry name" value="Major capsid protein gp5"/>
    <property type="match status" value="1"/>
</dbReference>
<gene>
    <name evidence="3" type="ORF">FOB44_16900</name>
</gene>
<comment type="subcellular location">
    <subcellularLocation>
        <location evidence="1">Virion</location>
    </subcellularLocation>
</comment>
<keyword evidence="4" id="KW-1185">Reference proteome</keyword>
<evidence type="ECO:0000256" key="1">
    <source>
        <dbReference type="ARBA" id="ARBA00004328"/>
    </source>
</evidence>
<evidence type="ECO:0000313" key="3">
    <source>
        <dbReference type="EMBL" id="QIY92237.1"/>
    </source>
</evidence>
<feature type="domain" description="Phage capsid-like C-terminal" evidence="2">
    <location>
        <begin position="138"/>
        <end position="395"/>
    </location>
</feature>
<dbReference type="EMBL" id="CP050995">
    <property type="protein sequence ID" value="QIY92237.1"/>
    <property type="molecule type" value="Genomic_DNA"/>
</dbReference>
<dbReference type="InterPro" id="IPR054612">
    <property type="entry name" value="Phage_capsid-like_C"/>
</dbReference>
<name>A0ABX6KUE3_CHRGL</name>
<accession>A0ABX6KUE3</accession>
<dbReference type="Gene3D" id="3.30.2400.10">
    <property type="entry name" value="Major capsid protein gp5"/>
    <property type="match status" value="1"/>
</dbReference>
<evidence type="ECO:0000259" key="2">
    <source>
        <dbReference type="Pfam" id="PF05065"/>
    </source>
</evidence>
<organism evidence="3 4">
    <name type="scientific">Chryseobacterium gallinarum</name>
    <dbReference type="NCBI Taxonomy" id="1324352"/>
    <lineage>
        <taxon>Bacteria</taxon>
        <taxon>Pseudomonadati</taxon>
        <taxon>Bacteroidota</taxon>
        <taxon>Flavobacteriia</taxon>
        <taxon>Flavobacteriales</taxon>
        <taxon>Weeksellaceae</taxon>
        <taxon>Chryseobacterium group</taxon>
        <taxon>Chryseobacterium</taxon>
    </lineage>
</organism>
<reference evidence="3 4" key="1">
    <citation type="submission" date="2019-09" db="EMBL/GenBank/DDBJ databases">
        <title>FDA dAtabase for Regulatory Grade micrObial Sequences (FDA-ARGOS): Supporting development and validation of Infectious Disease Dx tests.</title>
        <authorList>
            <person name="Sciortino C."/>
            <person name="Tallon L."/>
            <person name="Sadzewicz L."/>
            <person name="Vavikolanu K."/>
            <person name="Mehta A."/>
            <person name="Aluvathingal J."/>
            <person name="Nadendla S."/>
            <person name="Nandy P."/>
            <person name="Geyer C."/>
            <person name="Yan Y."/>
            <person name="Sichtig H."/>
        </authorList>
    </citation>
    <scope>NUCLEOTIDE SEQUENCE [LARGE SCALE GENOMIC DNA]</scope>
    <source>
        <strain evidence="3 4">FDAARGOS_636</strain>
    </source>
</reference>
<dbReference type="InterPro" id="IPR024455">
    <property type="entry name" value="Phage_capsid"/>
</dbReference>
<dbReference type="RefSeq" id="WP_168239245.1">
    <property type="nucleotide sequence ID" value="NZ_CP050995.1"/>
</dbReference>
<protein>
    <submittedName>
        <fullName evidence="3">Phage major capsid protein</fullName>
    </submittedName>
</protein>
<dbReference type="Pfam" id="PF05065">
    <property type="entry name" value="Phage_capsid"/>
    <property type="match status" value="1"/>
</dbReference>
<dbReference type="Gene3D" id="3.30.2320.10">
    <property type="entry name" value="hypothetical protein PF0899 domain"/>
    <property type="match status" value="1"/>
</dbReference>
<evidence type="ECO:0000313" key="4">
    <source>
        <dbReference type="Proteomes" id="UP000501570"/>
    </source>
</evidence>
<sequence length="424" mass="46926">MTEFEIKMQEGLEAIKKQVSEFEKSAGENTSKQIKESIDQKMADFQKQIEDGLKAADNSQEVKDALEKMQDHLDKLDIKLQKSGSVKGIVKTMDEEVKAKFEEKAVQDAIAELKNNRASSVPFEVKAPTTMVLGSYAGNALTTEIDRVISAAPQRMPLFRNIVNVSTIRGNKVTWVNKEAQEGTAGMTAEGAKKSQISWTYTEESADVKKITAFVKVSKEALDDLDFLRSEINTDLREAIEIKLDEQISDGDGLGQNLKGILQYAPTFTVTGTSFDKAVFNANRLDVLRTAVALVKKNRFNPNYIVISPMDAALMDLEKGTDGHYILPPFVTADGQRIAGILVIENEAIAEGSFLVGDFTKSNLRIREEININLGYENDDFTKNLVTILAEMRAAHYIKKHHIPAFLQGTFAAAITAINKPETV</sequence>
<proteinExistence type="predicted"/>
<dbReference type="Proteomes" id="UP000501570">
    <property type="component" value="Chromosome"/>
</dbReference>